<dbReference type="InterPro" id="IPR007197">
    <property type="entry name" value="rSAM"/>
</dbReference>
<keyword evidence="9" id="KW-1185">Reference proteome</keyword>
<evidence type="ECO:0000256" key="5">
    <source>
        <dbReference type="ARBA" id="ARBA00023004"/>
    </source>
</evidence>
<dbReference type="NCBIfam" id="TIGR02495">
    <property type="entry name" value="NrdG2"/>
    <property type="match status" value="1"/>
</dbReference>
<dbReference type="OrthoDB" id="9782387at2"/>
<evidence type="ECO:0000313" key="9">
    <source>
        <dbReference type="Proteomes" id="UP000290106"/>
    </source>
</evidence>
<feature type="domain" description="Radical SAM core" evidence="7">
    <location>
        <begin position="13"/>
        <end position="231"/>
    </location>
</feature>
<evidence type="ECO:0000259" key="7">
    <source>
        <dbReference type="PROSITE" id="PS51918"/>
    </source>
</evidence>
<reference evidence="8 9" key="1">
    <citation type="submission" date="2019-01" db="EMBL/GenBank/DDBJ databases">
        <title>Blautia sp. nov. KGMB01111 isolated human feces.</title>
        <authorList>
            <person name="Park J.-E."/>
            <person name="Kim J.-S."/>
            <person name="Park S.-H."/>
        </authorList>
    </citation>
    <scope>NUCLEOTIDE SEQUENCE [LARGE SCALE GENOMIC DNA]</scope>
    <source>
        <strain evidence="8 9">KGMB01111</strain>
    </source>
</reference>
<dbReference type="RefSeq" id="WP_129256911.1">
    <property type="nucleotide sequence ID" value="NZ_DAWBJR010000041.1"/>
</dbReference>
<dbReference type="GO" id="GO:0003824">
    <property type="term" value="F:catalytic activity"/>
    <property type="evidence" value="ECO:0007669"/>
    <property type="project" value="InterPro"/>
</dbReference>
<evidence type="ECO:0000256" key="4">
    <source>
        <dbReference type="ARBA" id="ARBA00022723"/>
    </source>
</evidence>
<dbReference type="InterPro" id="IPR012840">
    <property type="entry name" value="NrdG2"/>
</dbReference>
<keyword evidence="2" id="KW-0004">4Fe-4S</keyword>
<dbReference type="SUPFAM" id="SSF102114">
    <property type="entry name" value="Radical SAM enzymes"/>
    <property type="match status" value="1"/>
</dbReference>
<dbReference type="AlphaFoldDB" id="A0A4Q1REU4"/>
<evidence type="ECO:0000256" key="1">
    <source>
        <dbReference type="ARBA" id="ARBA00001966"/>
    </source>
</evidence>
<gene>
    <name evidence="8" type="ORF">ETP43_01670</name>
</gene>
<dbReference type="InterPro" id="IPR034457">
    <property type="entry name" value="Organic_radical-activating"/>
</dbReference>
<keyword evidence="6" id="KW-0411">Iron-sulfur</keyword>
<dbReference type="Proteomes" id="UP000290106">
    <property type="component" value="Unassembled WGS sequence"/>
</dbReference>
<evidence type="ECO:0000256" key="2">
    <source>
        <dbReference type="ARBA" id="ARBA00022485"/>
    </source>
</evidence>
<dbReference type="InterPro" id="IPR013785">
    <property type="entry name" value="Aldolase_TIM"/>
</dbReference>
<dbReference type="GO" id="GO:0051539">
    <property type="term" value="F:4 iron, 4 sulfur cluster binding"/>
    <property type="evidence" value="ECO:0007669"/>
    <property type="project" value="UniProtKB-KW"/>
</dbReference>
<sequence length="231" mass="26027">MAKIHGFNKLTLLDYPGRLAATIFLGSCNFRCPFCHNAGLVLAPESEPLIEAEEVLKVLRKRKGILDGVCVTGGEPTLDSGLTELLAQIKELGYPVKLDTNGTRPALVRELVDAGLVDYVAMDIKNSPEKYAETAGIRHPDLESITRTVEYLKSGVVDYEFRTTVVKELHKREDIEAIGQWLSGSRRYFLQNYKESEQVIRPVFTSYSREQLENFQQILQKTIPQVEIRGI</sequence>
<keyword evidence="4" id="KW-0479">Metal-binding</keyword>
<dbReference type="EMBL" id="SDKC01000001">
    <property type="protein sequence ID" value="RXS74080.1"/>
    <property type="molecule type" value="Genomic_DNA"/>
</dbReference>
<keyword evidence="5" id="KW-0408">Iron</keyword>
<dbReference type="PANTHER" id="PTHR30352">
    <property type="entry name" value="PYRUVATE FORMATE-LYASE-ACTIVATING ENZYME"/>
    <property type="match status" value="1"/>
</dbReference>
<dbReference type="SFLD" id="SFLDG01067">
    <property type="entry name" value="SPASM/twitch_domain_containing"/>
    <property type="match status" value="1"/>
</dbReference>
<proteinExistence type="predicted"/>
<protein>
    <submittedName>
        <fullName evidence="8">Anaerobic ribonucleoside-triphosphate reductase activating protein</fullName>
    </submittedName>
</protein>
<dbReference type="SFLD" id="SFLDG01094">
    <property type="entry name" value="Uncharacterised_Radical_SAM_Su"/>
    <property type="match status" value="1"/>
</dbReference>
<name>A0A4Q1REU4_9FIRM</name>
<evidence type="ECO:0000256" key="6">
    <source>
        <dbReference type="ARBA" id="ARBA00023014"/>
    </source>
</evidence>
<dbReference type="GO" id="GO:0046872">
    <property type="term" value="F:metal ion binding"/>
    <property type="evidence" value="ECO:0007669"/>
    <property type="project" value="UniProtKB-KW"/>
</dbReference>
<dbReference type="PROSITE" id="PS51918">
    <property type="entry name" value="RADICAL_SAM"/>
    <property type="match status" value="1"/>
</dbReference>
<evidence type="ECO:0000313" key="8">
    <source>
        <dbReference type="EMBL" id="RXS74080.1"/>
    </source>
</evidence>
<evidence type="ECO:0000256" key="3">
    <source>
        <dbReference type="ARBA" id="ARBA00022691"/>
    </source>
</evidence>
<accession>A0A4Q1REU4</accession>
<dbReference type="InterPro" id="IPR058240">
    <property type="entry name" value="rSAM_sf"/>
</dbReference>
<comment type="caution">
    <text evidence="8">The sequence shown here is derived from an EMBL/GenBank/DDBJ whole genome shotgun (WGS) entry which is preliminary data.</text>
</comment>
<dbReference type="Gene3D" id="3.20.20.70">
    <property type="entry name" value="Aldolase class I"/>
    <property type="match status" value="1"/>
</dbReference>
<dbReference type="PANTHER" id="PTHR30352:SF13">
    <property type="entry name" value="GLYCYL-RADICAL ENZYME ACTIVATING ENZYME YJJW-RELATED"/>
    <property type="match status" value="1"/>
</dbReference>
<organism evidence="8 9">
    <name type="scientific">Blautia faecicola</name>
    <dbReference type="NCBI Taxonomy" id="2509240"/>
    <lineage>
        <taxon>Bacteria</taxon>
        <taxon>Bacillati</taxon>
        <taxon>Bacillota</taxon>
        <taxon>Clostridia</taxon>
        <taxon>Lachnospirales</taxon>
        <taxon>Lachnospiraceae</taxon>
        <taxon>Blautia</taxon>
    </lineage>
</organism>
<dbReference type="CDD" id="cd01335">
    <property type="entry name" value="Radical_SAM"/>
    <property type="match status" value="1"/>
</dbReference>
<keyword evidence="3" id="KW-0949">S-adenosyl-L-methionine</keyword>
<dbReference type="SFLD" id="SFLDS00029">
    <property type="entry name" value="Radical_SAM"/>
    <property type="match status" value="2"/>
</dbReference>
<dbReference type="Pfam" id="PF04055">
    <property type="entry name" value="Radical_SAM"/>
    <property type="match status" value="1"/>
</dbReference>
<comment type="cofactor">
    <cofactor evidence="1">
        <name>[4Fe-4S] cluster</name>
        <dbReference type="ChEBI" id="CHEBI:49883"/>
    </cofactor>
</comment>